<keyword evidence="5" id="KW-0547">Nucleotide-binding</keyword>
<evidence type="ECO:0000256" key="1">
    <source>
        <dbReference type="ARBA" id="ARBA00004651"/>
    </source>
</evidence>
<dbReference type="InterPro" id="IPR036640">
    <property type="entry name" value="ABC1_TM_sf"/>
</dbReference>
<proteinExistence type="predicted"/>
<feature type="transmembrane region" description="Helical" evidence="9">
    <location>
        <begin position="184"/>
        <end position="206"/>
    </location>
</feature>
<keyword evidence="13" id="KW-1185">Reference proteome</keyword>
<feature type="transmembrane region" description="Helical" evidence="9">
    <location>
        <begin position="290"/>
        <end position="313"/>
    </location>
</feature>
<evidence type="ECO:0000256" key="4">
    <source>
        <dbReference type="ARBA" id="ARBA00022692"/>
    </source>
</evidence>
<name>A0AAP2CMT2_9RHOB</name>
<reference evidence="12 13" key="1">
    <citation type="journal article" date="2021" name="Arch. Microbiol.">
        <title>Harenicola maris gen. nov., sp. nov. isolated from the Sea of Japan shallow sediments.</title>
        <authorList>
            <person name="Romanenko L.A."/>
            <person name="Kurilenko V.V."/>
            <person name="Chernysheva N.Y."/>
            <person name="Tekutyeva L.A."/>
            <person name="Velansky P.V."/>
            <person name="Svetashev V.I."/>
            <person name="Isaeva M.P."/>
        </authorList>
    </citation>
    <scope>NUCLEOTIDE SEQUENCE [LARGE SCALE GENOMIC DNA]</scope>
    <source>
        <strain evidence="12 13">KMM 3653</strain>
    </source>
</reference>
<comment type="subcellular location">
    <subcellularLocation>
        <location evidence="1">Cell membrane</location>
        <topology evidence="1">Multi-pass membrane protein</topology>
    </subcellularLocation>
</comment>
<accession>A0AAP2CMT2</accession>
<dbReference type="AlphaFoldDB" id="A0AAP2CMT2"/>
<keyword evidence="3" id="KW-1003">Cell membrane</keyword>
<evidence type="ECO:0000256" key="8">
    <source>
        <dbReference type="ARBA" id="ARBA00023136"/>
    </source>
</evidence>
<sequence length="742" mass="81154">MRRKVETAPAEPQPDPSVMEGRMVSLGARAHLAATYAGLLGQKVLGRDMTEEIARADERVGQGLEDVTLSVLARAFKARGMLATIQTVEGRPRRKEWPALAEMSGGQLVLVLSQSGGRVEIYDRTCPDNRAKVDVAEFCEVFTGRTLKAEASIEQIAKTHGAAPKPAHWFWGEFPRYRRFISEIAVGSFVANLLAVAVALFSLQVYDRVIPHQSYATLWVLALGAALAIMLEGALKLARSRLMDGGGRAIELSVQRLLMLKIVGMRSDKRAQSPSELFSTMREFSAVREFFTASTIGTLTDLPFILLFLALVATIAGNVVWVLVIGGVLMVLPGFLMQKRMMELSRETQGASVKSSRLLHEAIYELDTVKTTRGEDRVMRMWDELNTVSSVKSSEQRKLASILTFWSQGVQQATYVAAVVLGTFLVFAGEFTVGTIIATGILTGRTLAPLSQLAGTLARWSNVKNALDGLDQVVNSEQEIMEGRTYLRRDTLNGEFELQDVVFRYDEDGRPNLQVKGAKIGAGQSVAILGANGSGKSTLLKMLSGLYSPTQGKVLVDGVDISQIEPRDLRQNVGYLSQDVRLFAGTLRDNLNLHMLEGDDSRMMQALDFAGLGPFVKEHHKGLDLDIRDGGEGLSVGQRQSIGWARLWLQDPRVVLLDEPTAALDQALESAIVSRLEGWLKKRTAIIATHRLPILALTSRVMILQNGRLAVDGPREKVLEHLRQGKSAATTPSLEALAAGAK</sequence>
<dbReference type="PANTHER" id="PTHR43394:SF1">
    <property type="entry name" value="ATP-BINDING CASSETTE SUB-FAMILY B MEMBER 10, MITOCHONDRIAL"/>
    <property type="match status" value="1"/>
</dbReference>
<gene>
    <name evidence="12" type="ORF">IV417_07840</name>
</gene>
<keyword evidence="6 12" id="KW-0067">ATP-binding</keyword>
<dbReference type="GO" id="GO:0005524">
    <property type="term" value="F:ATP binding"/>
    <property type="evidence" value="ECO:0007669"/>
    <property type="project" value="UniProtKB-KW"/>
</dbReference>
<dbReference type="RefSeq" id="WP_407648255.1">
    <property type="nucleotide sequence ID" value="NZ_JADQAZ010000001.1"/>
</dbReference>
<dbReference type="SUPFAM" id="SSF52540">
    <property type="entry name" value="P-loop containing nucleoside triphosphate hydrolases"/>
    <property type="match status" value="1"/>
</dbReference>
<evidence type="ECO:0000313" key="12">
    <source>
        <dbReference type="EMBL" id="MBT0957292.1"/>
    </source>
</evidence>
<keyword evidence="4 9" id="KW-0812">Transmembrane</keyword>
<dbReference type="InterPro" id="IPR003593">
    <property type="entry name" value="AAA+_ATPase"/>
</dbReference>
<dbReference type="Proteomes" id="UP001315686">
    <property type="component" value="Unassembled WGS sequence"/>
</dbReference>
<dbReference type="PROSITE" id="PS50893">
    <property type="entry name" value="ABC_TRANSPORTER_2"/>
    <property type="match status" value="1"/>
</dbReference>
<organism evidence="12 13">
    <name type="scientific">Harenicola maris</name>
    <dbReference type="NCBI Taxonomy" id="2841044"/>
    <lineage>
        <taxon>Bacteria</taxon>
        <taxon>Pseudomonadati</taxon>
        <taxon>Pseudomonadota</taxon>
        <taxon>Alphaproteobacteria</taxon>
        <taxon>Rhodobacterales</taxon>
        <taxon>Paracoccaceae</taxon>
        <taxon>Harenicola</taxon>
    </lineage>
</organism>
<dbReference type="InterPro" id="IPR003439">
    <property type="entry name" value="ABC_transporter-like_ATP-bd"/>
</dbReference>
<dbReference type="SUPFAM" id="SSF90123">
    <property type="entry name" value="ABC transporter transmembrane region"/>
    <property type="match status" value="1"/>
</dbReference>
<dbReference type="SMART" id="SM00382">
    <property type="entry name" value="AAA"/>
    <property type="match status" value="1"/>
</dbReference>
<evidence type="ECO:0000256" key="7">
    <source>
        <dbReference type="ARBA" id="ARBA00022989"/>
    </source>
</evidence>
<dbReference type="PANTHER" id="PTHR43394">
    <property type="entry name" value="ATP-DEPENDENT PERMEASE MDL1, MITOCHONDRIAL"/>
    <property type="match status" value="1"/>
</dbReference>
<comment type="caution">
    <text evidence="12">The sequence shown here is derived from an EMBL/GenBank/DDBJ whole genome shotgun (WGS) entry which is preliminary data.</text>
</comment>
<dbReference type="GO" id="GO:0015421">
    <property type="term" value="F:ABC-type oligopeptide transporter activity"/>
    <property type="evidence" value="ECO:0007669"/>
    <property type="project" value="TreeGrafter"/>
</dbReference>
<keyword evidence="7 9" id="KW-1133">Transmembrane helix</keyword>
<dbReference type="InterPro" id="IPR011527">
    <property type="entry name" value="ABC1_TM_dom"/>
</dbReference>
<feature type="transmembrane region" description="Helical" evidence="9">
    <location>
        <begin position="415"/>
        <end position="442"/>
    </location>
</feature>
<dbReference type="Pfam" id="PF00005">
    <property type="entry name" value="ABC_tran"/>
    <property type="match status" value="1"/>
</dbReference>
<protein>
    <submittedName>
        <fullName evidence="12">ATP-binding cassette domain-containing protein</fullName>
    </submittedName>
</protein>
<evidence type="ECO:0000256" key="6">
    <source>
        <dbReference type="ARBA" id="ARBA00022840"/>
    </source>
</evidence>
<feature type="domain" description="ABC transporter" evidence="10">
    <location>
        <begin position="496"/>
        <end position="731"/>
    </location>
</feature>
<dbReference type="InterPro" id="IPR039421">
    <property type="entry name" value="Type_1_exporter"/>
</dbReference>
<evidence type="ECO:0000259" key="11">
    <source>
        <dbReference type="PROSITE" id="PS50929"/>
    </source>
</evidence>
<evidence type="ECO:0000259" key="10">
    <source>
        <dbReference type="PROSITE" id="PS50893"/>
    </source>
</evidence>
<feature type="transmembrane region" description="Helical" evidence="9">
    <location>
        <begin position="218"/>
        <end position="238"/>
    </location>
</feature>
<dbReference type="Pfam" id="PF00664">
    <property type="entry name" value="ABC_membrane"/>
    <property type="match status" value="1"/>
</dbReference>
<dbReference type="GO" id="GO:0005886">
    <property type="term" value="C:plasma membrane"/>
    <property type="evidence" value="ECO:0007669"/>
    <property type="project" value="UniProtKB-SubCell"/>
</dbReference>
<evidence type="ECO:0000256" key="2">
    <source>
        <dbReference type="ARBA" id="ARBA00022448"/>
    </source>
</evidence>
<dbReference type="EMBL" id="JADQAZ010000001">
    <property type="protein sequence ID" value="MBT0957292.1"/>
    <property type="molecule type" value="Genomic_DNA"/>
</dbReference>
<feature type="domain" description="ABC transmembrane type-1" evidence="11">
    <location>
        <begin position="184"/>
        <end position="462"/>
    </location>
</feature>
<dbReference type="GO" id="GO:0016887">
    <property type="term" value="F:ATP hydrolysis activity"/>
    <property type="evidence" value="ECO:0007669"/>
    <property type="project" value="InterPro"/>
</dbReference>
<dbReference type="PROSITE" id="PS50929">
    <property type="entry name" value="ABC_TM1F"/>
    <property type="match status" value="1"/>
</dbReference>
<evidence type="ECO:0000256" key="5">
    <source>
        <dbReference type="ARBA" id="ARBA00022741"/>
    </source>
</evidence>
<feature type="transmembrane region" description="Helical" evidence="9">
    <location>
        <begin position="319"/>
        <end position="337"/>
    </location>
</feature>
<dbReference type="InterPro" id="IPR027417">
    <property type="entry name" value="P-loop_NTPase"/>
</dbReference>
<dbReference type="FunFam" id="3.40.50.300:FF:000299">
    <property type="entry name" value="ABC transporter ATP-binding protein/permease"/>
    <property type="match status" value="1"/>
</dbReference>
<evidence type="ECO:0000256" key="3">
    <source>
        <dbReference type="ARBA" id="ARBA00022475"/>
    </source>
</evidence>
<dbReference type="Gene3D" id="3.40.50.300">
    <property type="entry name" value="P-loop containing nucleotide triphosphate hydrolases"/>
    <property type="match status" value="1"/>
</dbReference>
<dbReference type="Gene3D" id="1.20.1560.10">
    <property type="entry name" value="ABC transporter type 1, transmembrane domain"/>
    <property type="match status" value="1"/>
</dbReference>
<evidence type="ECO:0000313" key="13">
    <source>
        <dbReference type="Proteomes" id="UP001315686"/>
    </source>
</evidence>
<keyword evidence="2" id="KW-0813">Transport</keyword>
<evidence type="ECO:0000256" key="9">
    <source>
        <dbReference type="SAM" id="Phobius"/>
    </source>
</evidence>
<keyword evidence="8 9" id="KW-0472">Membrane</keyword>